<dbReference type="InterPro" id="IPR054075">
    <property type="entry name" value="Gp53-like_C"/>
</dbReference>
<proteinExistence type="predicted"/>
<comment type="caution">
    <text evidence="2">The sequence shown here is derived from an EMBL/GenBank/DDBJ whole genome shotgun (WGS) entry which is preliminary data.</text>
</comment>
<dbReference type="Proteomes" id="UP000249417">
    <property type="component" value="Unassembled WGS sequence"/>
</dbReference>
<evidence type="ECO:0000313" key="2">
    <source>
        <dbReference type="EMBL" id="PZQ44868.1"/>
    </source>
</evidence>
<organism evidence="2 3">
    <name type="scientific">Micavibrio aeruginosavorus</name>
    <dbReference type="NCBI Taxonomy" id="349221"/>
    <lineage>
        <taxon>Bacteria</taxon>
        <taxon>Pseudomonadati</taxon>
        <taxon>Bdellovibrionota</taxon>
        <taxon>Bdellovibrionia</taxon>
        <taxon>Bdellovibrionales</taxon>
        <taxon>Pseudobdellovibrionaceae</taxon>
        <taxon>Micavibrio</taxon>
    </lineage>
</organism>
<name>A0A2W5MX23_9BACT</name>
<dbReference type="EMBL" id="QFQB01000074">
    <property type="protein sequence ID" value="PZQ44868.1"/>
    <property type="molecule type" value="Genomic_DNA"/>
</dbReference>
<evidence type="ECO:0000259" key="1">
    <source>
        <dbReference type="Pfam" id="PF21882"/>
    </source>
</evidence>
<dbReference type="Pfam" id="PF21882">
    <property type="entry name" value="Gp53-like_C"/>
    <property type="match status" value="1"/>
</dbReference>
<evidence type="ECO:0000313" key="3">
    <source>
        <dbReference type="Proteomes" id="UP000249417"/>
    </source>
</evidence>
<gene>
    <name evidence="2" type="ORF">DI551_09205</name>
</gene>
<dbReference type="Gene3D" id="2.60.40.3940">
    <property type="match status" value="1"/>
</dbReference>
<accession>A0A2W5MX23</accession>
<protein>
    <recommendedName>
        <fullName evidence="1">Putative tail fiber protein gp53-like C-terminal domain-containing protein</fullName>
    </recommendedName>
</protein>
<dbReference type="AlphaFoldDB" id="A0A2W5MX23"/>
<reference evidence="2 3" key="1">
    <citation type="submission" date="2017-08" db="EMBL/GenBank/DDBJ databases">
        <title>Infants hospitalized years apart are colonized by the same room-sourced microbial strains.</title>
        <authorList>
            <person name="Brooks B."/>
            <person name="Olm M.R."/>
            <person name="Firek B.A."/>
            <person name="Baker R."/>
            <person name="Thomas B.C."/>
            <person name="Morowitz M.J."/>
            <person name="Banfield J.F."/>
        </authorList>
    </citation>
    <scope>NUCLEOTIDE SEQUENCE [LARGE SCALE GENOMIC DNA]</scope>
    <source>
        <strain evidence="2">S2_005_002_R2_29</strain>
    </source>
</reference>
<sequence>MDYFPPINGDAGNPNRPYENFDLGAGIEGSIPHAKAIEGPMREILAVIDHAAIVRDGGVFTQLRQAILALIAAHVASDATDTVKGIVELATAAEALAGTDTTRAVTSAGLASVKSLTSNGYYKFPGGLMIQWGVKALVGYAAGVAVTFPTAFPTAALVGLASLAHDPGGPSDDHSSIYSLTTTGAVMRGNSDSSSGGSAAQHNYLVIGY</sequence>
<feature type="domain" description="Putative tail fiber protein gp53-like C-terminal" evidence="1">
    <location>
        <begin position="123"/>
        <end position="209"/>
    </location>
</feature>